<dbReference type="Proteomes" id="UP000004621">
    <property type="component" value="Unassembled WGS sequence"/>
</dbReference>
<evidence type="ECO:0000313" key="1">
    <source>
        <dbReference type="EMBL" id="EFC52079.1"/>
    </source>
</evidence>
<comment type="caution">
    <text evidence="1">The sequence shown here is derived from an EMBL/GenBank/DDBJ whole genome shotgun (WGS) entry which is preliminary data.</text>
</comment>
<protein>
    <submittedName>
        <fullName evidence="1">Uncharacterized protein</fullName>
    </submittedName>
</protein>
<evidence type="ECO:0000313" key="2">
    <source>
        <dbReference type="Proteomes" id="UP000004621"/>
    </source>
</evidence>
<name>A0A9W5IQU8_NEISU</name>
<dbReference type="EMBL" id="ACEO02000006">
    <property type="protein sequence ID" value="EFC52079.1"/>
    <property type="molecule type" value="Genomic_DNA"/>
</dbReference>
<proteinExistence type="predicted"/>
<organism evidence="1 2">
    <name type="scientific">Neisseria subflava NJ9703</name>
    <dbReference type="NCBI Taxonomy" id="546268"/>
    <lineage>
        <taxon>Bacteria</taxon>
        <taxon>Pseudomonadati</taxon>
        <taxon>Pseudomonadota</taxon>
        <taxon>Betaproteobacteria</taxon>
        <taxon>Neisseriales</taxon>
        <taxon>Neisseriaceae</taxon>
        <taxon>Neisseria</taxon>
    </lineage>
</organism>
<accession>A0A9W5IQU8</accession>
<reference evidence="1 2" key="1">
    <citation type="submission" date="2010-01" db="EMBL/GenBank/DDBJ databases">
        <authorList>
            <person name="Weinstock G."/>
            <person name="Sodergren E."/>
            <person name="Clifton S."/>
            <person name="Fulton L."/>
            <person name="Fulton B."/>
            <person name="Courtney L."/>
            <person name="Fronick C."/>
            <person name="Harrison M."/>
            <person name="Strong C."/>
            <person name="Farmer C."/>
            <person name="Delahaunty K."/>
            <person name="Markovic C."/>
            <person name="Hall O."/>
            <person name="Minx P."/>
            <person name="Tomlinson C."/>
            <person name="Mitreva M."/>
            <person name="Nelson J."/>
            <person name="Hou S."/>
            <person name="Wollam A."/>
            <person name="Pepin K.H."/>
            <person name="Johnson M."/>
            <person name="Bhonagiri V."/>
            <person name="Nash W.E."/>
            <person name="Warren W."/>
            <person name="Chinwalla A."/>
            <person name="Mardis E.R."/>
            <person name="Wilson R.K."/>
        </authorList>
    </citation>
    <scope>NUCLEOTIDE SEQUENCE [LARGE SCALE GENOMIC DNA]</scope>
    <source>
        <strain evidence="1 2">NJ9703</strain>
    </source>
</reference>
<sequence length="40" mass="4862">MNLQIASYLHFILKRKFRFIQYERPSETSFQTAFSYSIAK</sequence>
<dbReference type="AlphaFoldDB" id="A0A9W5IQU8"/>
<gene>
    <name evidence="1" type="ORF">NEISUBOT_04483</name>
</gene>